<keyword evidence="2" id="KW-1185">Reference proteome</keyword>
<sequence>MSLCTIIPTQPTYQSIDLLSPLSSSPAARDYLIDTESFLSIAHLQYHINLDSKVPYPIPASCISSKHHHYHHHHHHHPVIHRITFLAHISRTLLYNTKENPAIAYLITHSTAGPRFNTSPHAQSPSPVQIACRYGPRLWAWKGIGYLDFSSRRRGKGKGKGKGKGRNN</sequence>
<gene>
    <name evidence="1" type="ORF">P280DRAFT_320324</name>
</gene>
<evidence type="ECO:0000313" key="2">
    <source>
        <dbReference type="Proteomes" id="UP000799753"/>
    </source>
</evidence>
<accession>A0A6A6RY73</accession>
<organism evidence="1 2">
    <name type="scientific">Massarina eburnea CBS 473.64</name>
    <dbReference type="NCBI Taxonomy" id="1395130"/>
    <lineage>
        <taxon>Eukaryota</taxon>
        <taxon>Fungi</taxon>
        <taxon>Dikarya</taxon>
        <taxon>Ascomycota</taxon>
        <taxon>Pezizomycotina</taxon>
        <taxon>Dothideomycetes</taxon>
        <taxon>Pleosporomycetidae</taxon>
        <taxon>Pleosporales</taxon>
        <taxon>Massarineae</taxon>
        <taxon>Massarinaceae</taxon>
        <taxon>Massarina</taxon>
    </lineage>
</organism>
<dbReference type="Proteomes" id="UP000799753">
    <property type="component" value="Unassembled WGS sequence"/>
</dbReference>
<dbReference type="AlphaFoldDB" id="A0A6A6RY73"/>
<proteinExistence type="predicted"/>
<dbReference type="EMBL" id="MU006784">
    <property type="protein sequence ID" value="KAF2640496.1"/>
    <property type="molecule type" value="Genomic_DNA"/>
</dbReference>
<evidence type="ECO:0000313" key="1">
    <source>
        <dbReference type="EMBL" id="KAF2640496.1"/>
    </source>
</evidence>
<reference evidence="1" key="1">
    <citation type="journal article" date="2020" name="Stud. Mycol.">
        <title>101 Dothideomycetes genomes: a test case for predicting lifestyles and emergence of pathogens.</title>
        <authorList>
            <person name="Haridas S."/>
            <person name="Albert R."/>
            <person name="Binder M."/>
            <person name="Bloem J."/>
            <person name="Labutti K."/>
            <person name="Salamov A."/>
            <person name="Andreopoulos B."/>
            <person name="Baker S."/>
            <person name="Barry K."/>
            <person name="Bills G."/>
            <person name="Bluhm B."/>
            <person name="Cannon C."/>
            <person name="Castanera R."/>
            <person name="Culley D."/>
            <person name="Daum C."/>
            <person name="Ezra D."/>
            <person name="Gonzalez J."/>
            <person name="Henrissat B."/>
            <person name="Kuo A."/>
            <person name="Liang C."/>
            <person name="Lipzen A."/>
            <person name="Lutzoni F."/>
            <person name="Magnuson J."/>
            <person name="Mondo S."/>
            <person name="Nolan M."/>
            <person name="Ohm R."/>
            <person name="Pangilinan J."/>
            <person name="Park H.-J."/>
            <person name="Ramirez L."/>
            <person name="Alfaro M."/>
            <person name="Sun H."/>
            <person name="Tritt A."/>
            <person name="Yoshinaga Y."/>
            <person name="Zwiers L.-H."/>
            <person name="Turgeon B."/>
            <person name="Goodwin S."/>
            <person name="Spatafora J."/>
            <person name="Crous P."/>
            <person name="Grigoriev I."/>
        </authorList>
    </citation>
    <scope>NUCLEOTIDE SEQUENCE</scope>
    <source>
        <strain evidence="1">CBS 473.64</strain>
    </source>
</reference>
<name>A0A6A6RY73_9PLEO</name>
<protein>
    <submittedName>
        <fullName evidence="1">Uncharacterized protein</fullName>
    </submittedName>
</protein>